<accession>A0A7Y9TL90</accession>
<organism evidence="1 2">
    <name type="scientific">Granulicella arctica</name>
    <dbReference type="NCBI Taxonomy" id="940613"/>
    <lineage>
        <taxon>Bacteria</taxon>
        <taxon>Pseudomonadati</taxon>
        <taxon>Acidobacteriota</taxon>
        <taxon>Terriglobia</taxon>
        <taxon>Terriglobales</taxon>
        <taxon>Acidobacteriaceae</taxon>
        <taxon>Granulicella</taxon>
    </lineage>
</organism>
<dbReference type="Pfam" id="PF06296">
    <property type="entry name" value="RelE"/>
    <property type="match status" value="1"/>
</dbReference>
<sequence>MATSSTNYVRAFKTSWFAKAARKAHITDDELCSAISQVALGQADDLGGGVYKKRLKKNQYRSIILAKVGTFWVYEYLFAKQDRANIDDDELVEFRKLVKAYGTLTPKQVHRLIQDHDWTEICNGN</sequence>
<comment type="caution">
    <text evidence="1">The sequence shown here is derived from an EMBL/GenBank/DDBJ whole genome shotgun (WGS) entry which is preliminary data.</text>
</comment>
<keyword evidence="2" id="KW-1185">Reference proteome</keyword>
<protein>
    <recommendedName>
        <fullName evidence="3">Addiction module toxin RelE</fullName>
    </recommendedName>
</protein>
<dbReference type="RefSeq" id="WP_179490871.1">
    <property type="nucleotide sequence ID" value="NZ_JACCCW010000002.1"/>
</dbReference>
<evidence type="ECO:0008006" key="3">
    <source>
        <dbReference type="Google" id="ProtNLM"/>
    </source>
</evidence>
<dbReference type="EMBL" id="JACCCW010000002">
    <property type="protein sequence ID" value="NYF79902.1"/>
    <property type="molecule type" value="Genomic_DNA"/>
</dbReference>
<evidence type="ECO:0000313" key="1">
    <source>
        <dbReference type="EMBL" id="NYF79902.1"/>
    </source>
</evidence>
<evidence type="ECO:0000313" key="2">
    <source>
        <dbReference type="Proteomes" id="UP000589520"/>
    </source>
</evidence>
<dbReference type="Proteomes" id="UP000589520">
    <property type="component" value="Unassembled WGS sequence"/>
</dbReference>
<name>A0A7Y9TL90_9BACT</name>
<gene>
    <name evidence="1" type="ORF">HDF17_002222</name>
</gene>
<reference evidence="1 2" key="1">
    <citation type="submission" date="2020-07" db="EMBL/GenBank/DDBJ databases">
        <title>Genomic Encyclopedia of Type Strains, Phase IV (KMG-V): Genome sequencing to study the core and pangenomes of soil and plant-associated prokaryotes.</title>
        <authorList>
            <person name="Whitman W."/>
        </authorList>
    </citation>
    <scope>NUCLEOTIDE SEQUENCE [LARGE SCALE GENOMIC DNA]</scope>
    <source>
        <strain evidence="1 2">X4EP2</strain>
    </source>
</reference>
<dbReference type="AlphaFoldDB" id="A0A7Y9TL90"/>
<dbReference type="PIRSF" id="PIRSF018634">
    <property type="entry name" value="UCP018634"/>
    <property type="match status" value="1"/>
</dbReference>
<proteinExistence type="predicted"/>
<dbReference type="InterPro" id="IPR009387">
    <property type="entry name" value="HigB-2"/>
</dbReference>